<keyword evidence="7" id="KW-1185">Reference proteome</keyword>
<dbReference type="InterPro" id="IPR008978">
    <property type="entry name" value="HSP20-like_chaperone"/>
</dbReference>
<name>A0A0A1TJH4_9HYPO</name>
<reference evidence="6 7" key="1">
    <citation type="journal article" date="2015" name="Genome Announc.">
        <title>Draft Genome Sequence and Gene Annotation of the Entomopathogenic Fungus Verticillium hemipterigenum.</title>
        <authorList>
            <person name="Horn F."/>
            <person name="Habel A."/>
            <person name="Scharf D.H."/>
            <person name="Dworschak J."/>
            <person name="Brakhage A.A."/>
            <person name="Guthke R."/>
            <person name="Hertweck C."/>
            <person name="Linde J."/>
        </authorList>
    </citation>
    <scope>NUCLEOTIDE SEQUENCE [LARGE SCALE GENOMIC DNA]</scope>
</reference>
<dbReference type="PANTHER" id="PTHR11527">
    <property type="entry name" value="HEAT-SHOCK PROTEIN 20 FAMILY MEMBER"/>
    <property type="match status" value="1"/>
</dbReference>
<dbReference type="OrthoDB" id="1431247at2759"/>
<organism evidence="6 7">
    <name type="scientific">[Torrubiella] hemipterigena</name>
    <dbReference type="NCBI Taxonomy" id="1531966"/>
    <lineage>
        <taxon>Eukaryota</taxon>
        <taxon>Fungi</taxon>
        <taxon>Dikarya</taxon>
        <taxon>Ascomycota</taxon>
        <taxon>Pezizomycotina</taxon>
        <taxon>Sordariomycetes</taxon>
        <taxon>Hypocreomycetidae</taxon>
        <taxon>Hypocreales</taxon>
        <taxon>Clavicipitaceae</taxon>
        <taxon>Clavicipitaceae incertae sedis</taxon>
        <taxon>'Torrubiella' clade</taxon>
    </lineage>
</organism>
<feature type="region of interest" description="Disordered" evidence="4">
    <location>
        <begin position="125"/>
        <end position="193"/>
    </location>
</feature>
<evidence type="ECO:0000313" key="6">
    <source>
        <dbReference type="EMBL" id="CEJ90668.1"/>
    </source>
</evidence>
<comment type="similarity">
    <text evidence="2 3">Belongs to the small heat shock protein (HSP20) family.</text>
</comment>
<evidence type="ECO:0000256" key="4">
    <source>
        <dbReference type="SAM" id="MobiDB-lite"/>
    </source>
</evidence>
<sequence>MQPCRVSTRRIPRNIKQFSFKPTTQSRKMAFFPRNFYANEAASFTPLFRLLDDFDSYARQSNKQSTTSGRKSCVPAWQPKFDVRETAEAYELHGELAGVAKENVQIEFSDPQTLIVRGKVERSYSTGTTPAAEHIEPATESQPAAVAEADDRASHQASVADEDEAEAQENGWQEVASNKDASEEVVAAPQETQKPADTAKYWLTERSIGEFARSFNFPTRVEQDTVSASFDNGILTVVVPKAKKHEARRIAIN</sequence>
<proteinExistence type="inferred from homology"/>
<dbReference type="Proteomes" id="UP000039046">
    <property type="component" value="Unassembled WGS sequence"/>
</dbReference>
<dbReference type="Gene3D" id="2.60.40.790">
    <property type="match status" value="1"/>
</dbReference>
<dbReference type="InterPro" id="IPR031107">
    <property type="entry name" value="Small_HSP"/>
</dbReference>
<evidence type="ECO:0000313" key="7">
    <source>
        <dbReference type="Proteomes" id="UP000039046"/>
    </source>
</evidence>
<dbReference type="HOGENOM" id="CLU_046737_1_1_1"/>
<dbReference type="Pfam" id="PF00011">
    <property type="entry name" value="HSP20"/>
    <property type="match status" value="1"/>
</dbReference>
<accession>A0A0A1TJH4</accession>
<evidence type="ECO:0000259" key="5">
    <source>
        <dbReference type="PROSITE" id="PS01031"/>
    </source>
</evidence>
<dbReference type="AlphaFoldDB" id="A0A0A1TJH4"/>
<dbReference type="EMBL" id="CDHN01000003">
    <property type="protein sequence ID" value="CEJ90668.1"/>
    <property type="molecule type" value="Genomic_DNA"/>
</dbReference>
<evidence type="ECO:0000256" key="3">
    <source>
        <dbReference type="RuleBase" id="RU003616"/>
    </source>
</evidence>
<evidence type="ECO:0000256" key="2">
    <source>
        <dbReference type="PROSITE-ProRule" id="PRU00285"/>
    </source>
</evidence>
<protein>
    <recommendedName>
        <fullName evidence="5">SHSP domain-containing protein</fullName>
    </recommendedName>
</protein>
<gene>
    <name evidence="6" type="ORF">VHEMI06435</name>
</gene>
<dbReference type="STRING" id="1531966.A0A0A1TJH4"/>
<feature type="domain" description="SHSP" evidence="5">
    <location>
        <begin position="72"/>
        <end position="253"/>
    </location>
</feature>
<evidence type="ECO:0000256" key="1">
    <source>
        <dbReference type="ARBA" id="ARBA00023016"/>
    </source>
</evidence>
<dbReference type="CDD" id="cd06464">
    <property type="entry name" value="ACD_sHsps-like"/>
    <property type="match status" value="1"/>
</dbReference>
<dbReference type="PROSITE" id="PS01031">
    <property type="entry name" value="SHSP"/>
    <property type="match status" value="1"/>
</dbReference>
<dbReference type="InterPro" id="IPR002068">
    <property type="entry name" value="A-crystallin/Hsp20_dom"/>
</dbReference>
<keyword evidence="1" id="KW-0346">Stress response</keyword>
<dbReference type="SUPFAM" id="SSF49764">
    <property type="entry name" value="HSP20-like chaperones"/>
    <property type="match status" value="1"/>
</dbReference>